<feature type="region of interest" description="Disordered" evidence="1">
    <location>
        <begin position="1"/>
        <end position="25"/>
    </location>
</feature>
<keyword evidence="2" id="KW-1133">Transmembrane helix</keyword>
<sequence length="71" mass="7883">MFTAATGNDSVPRTEGMKRTEYDAHNNREGGIESVLLTTQMRAPGVDIGPYLTIQIPVVAFGLIFIWRQTE</sequence>
<organism evidence="3 4">
    <name type="scientific">Hypsizygus marmoreus</name>
    <name type="common">White beech mushroom</name>
    <name type="synonym">Agaricus marmoreus</name>
    <dbReference type="NCBI Taxonomy" id="39966"/>
    <lineage>
        <taxon>Eukaryota</taxon>
        <taxon>Fungi</taxon>
        <taxon>Dikarya</taxon>
        <taxon>Basidiomycota</taxon>
        <taxon>Agaricomycotina</taxon>
        <taxon>Agaricomycetes</taxon>
        <taxon>Agaricomycetidae</taxon>
        <taxon>Agaricales</taxon>
        <taxon>Tricholomatineae</taxon>
        <taxon>Lyophyllaceae</taxon>
        <taxon>Hypsizygus</taxon>
    </lineage>
</organism>
<evidence type="ECO:0000256" key="1">
    <source>
        <dbReference type="SAM" id="MobiDB-lite"/>
    </source>
</evidence>
<keyword evidence="2" id="KW-0472">Membrane</keyword>
<dbReference type="AlphaFoldDB" id="A0A369J6I1"/>
<protein>
    <submittedName>
        <fullName evidence="3">Uncharacterized protein</fullName>
    </submittedName>
</protein>
<gene>
    <name evidence="3" type="ORF">Hypma_004738</name>
</gene>
<keyword evidence="4" id="KW-1185">Reference proteome</keyword>
<proteinExistence type="predicted"/>
<name>A0A369J6I1_HYPMA</name>
<feature type="compositionally biased region" description="Basic and acidic residues" evidence="1">
    <location>
        <begin position="15"/>
        <end position="25"/>
    </location>
</feature>
<feature type="transmembrane region" description="Helical" evidence="2">
    <location>
        <begin position="48"/>
        <end position="67"/>
    </location>
</feature>
<reference evidence="3" key="1">
    <citation type="submission" date="2018-04" db="EMBL/GenBank/DDBJ databases">
        <title>Whole genome sequencing of Hypsizygus marmoreus.</title>
        <authorList>
            <person name="Choi I.-G."/>
            <person name="Min B."/>
            <person name="Kim J.-G."/>
            <person name="Kim S."/>
            <person name="Oh Y.-L."/>
            <person name="Kong W.-S."/>
            <person name="Park H."/>
            <person name="Jeong J."/>
            <person name="Song E.-S."/>
        </authorList>
    </citation>
    <scope>NUCLEOTIDE SEQUENCE [LARGE SCALE GENOMIC DNA]</scope>
    <source>
        <strain evidence="3">51987-8</strain>
    </source>
</reference>
<evidence type="ECO:0000256" key="2">
    <source>
        <dbReference type="SAM" id="Phobius"/>
    </source>
</evidence>
<dbReference type="InParanoid" id="A0A369J6I1"/>
<dbReference type="EMBL" id="LUEZ02000184">
    <property type="protein sequence ID" value="RDB15313.1"/>
    <property type="molecule type" value="Genomic_DNA"/>
</dbReference>
<comment type="caution">
    <text evidence="3">The sequence shown here is derived from an EMBL/GenBank/DDBJ whole genome shotgun (WGS) entry which is preliminary data.</text>
</comment>
<evidence type="ECO:0000313" key="3">
    <source>
        <dbReference type="EMBL" id="RDB15313.1"/>
    </source>
</evidence>
<evidence type="ECO:0000313" key="4">
    <source>
        <dbReference type="Proteomes" id="UP000076154"/>
    </source>
</evidence>
<keyword evidence="2" id="KW-0812">Transmembrane</keyword>
<accession>A0A369J6I1</accession>
<dbReference type="Proteomes" id="UP000076154">
    <property type="component" value="Unassembled WGS sequence"/>
</dbReference>
<feature type="compositionally biased region" description="Polar residues" evidence="1">
    <location>
        <begin position="1"/>
        <end position="11"/>
    </location>
</feature>